<evidence type="ECO:0000313" key="2">
    <source>
        <dbReference type="EMBL" id="KAJ3639385.1"/>
    </source>
</evidence>
<dbReference type="AlphaFoldDB" id="A0AA38M1E9"/>
<evidence type="ECO:0000313" key="1">
    <source>
        <dbReference type="EMBL" id="KAJ3639384.1"/>
    </source>
</evidence>
<organism evidence="1 3">
    <name type="scientific">Zophobas morio</name>
    <dbReference type="NCBI Taxonomy" id="2755281"/>
    <lineage>
        <taxon>Eukaryota</taxon>
        <taxon>Metazoa</taxon>
        <taxon>Ecdysozoa</taxon>
        <taxon>Arthropoda</taxon>
        <taxon>Hexapoda</taxon>
        <taxon>Insecta</taxon>
        <taxon>Pterygota</taxon>
        <taxon>Neoptera</taxon>
        <taxon>Endopterygota</taxon>
        <taxon>Coleoptera</taxon>
        <taxon>Polyphaga</taxon>
        <taxon>Cucujiformia</taxon>
        <taxon>Tenebrionidae</taxon>
        <taxon>Zophobas</taxon>
    </lineage>
</organism>
<proteinExistence type="predicted"/>
<accession>A0AA38M1E9</accession>
<sequence>MANWDLSWKDQNNCVQIDNSKVSGYECYISNFGPKALVVLRTSVESWSSGKVYTSTQNHESMTSNTDICVPGYLSENGRIGSYRPLHFSHTKKTEALANWGLP</sequence>
<name>A0AA38M1E9_9CUCU</name>
<reference evidence="1" key="1">
    <citation type="journal article" date="2023" name="G3 (Bethesda)">
        <title>Whole genome assemblies of Zophobas morio and Tenebrio molitor.</title>
        <authorList>
            <person name="Kaur S."/>
            <person name="Stinson S.A."/>
            <person name="diCenzo G.C."/>
        </authorList>
    </citation>
    <scope>NUCLEOTIDE SEQUENCE</scope>
    <source>
        <strain evidence="1">QUZm001</strain>
    </source>
</reference>
<keyword evidence="3" id="KW-1185">Reference proteome</keyword>
<protein>
    <submittedName>
        <fullName evidence="1">Uncharacterized protein</fullName>
    </submittedName>
</protein>
<dbReference type="EMBL" id="JALNTZ010000010">
    <property type="protein sequence ID" value="KAJ3639385.1"/>
    <property type="molecule type" value="Genomic_DNA"/>
</dbReference>
<dbReference type="EMBL" id="JALNTZ010000010">
    <property type="protein sequence ID" value="KAJ3639384.1"/>
    <property type="molecule type" value="Genomic_DNA"/>
</dbReference>
<dbReference type="Proteomes" id="UP001168821">
    <property type="component" value="Unassembled WGS sequence"/>
</dbReference>
<comment type="caution">
    <text evidence="1">The sequence shown here is derived from an EMBL/GenBank/DDBJ whole genome shotgun (WGS) entry which is preliminary data.</text>
</comment>
<gene>
    <name evidence="1" type="ORF">Zmor_002745</name>
    <name evidence="2" type="ORF">Zmor_002746</name>
</gene>
<evidence type="ECO:0000313" key="3">
    <source>
        <dbReference type="Proteomes" id="UP001168821"/>
    </source>
</evidence>